<keyword evidence="2" id="KW-1185">Reference proteome</keyword>
<organism evidence="1 2">
    <name type="scientific">Pleurodeles waltl</name>
    <name type="common">Iberian ribbed newt</name>
    <dbReference type="NCBI Taxonomy" id="8319"/>
    <lineage>
        <taxon>Eukaryota</taxon>
        <taxon>Metazoa</taxon>
        <taxon>Chordata</taxon>
        <taxon>Craniata</taxon>
        <taxon>Vertebrata</taxon>
        <taxon>Euteleostomi</taxon>
        <taxon>Amphibia</taxon>
        <taxon>Batrachia</taxon>
        <taxon>Caudata</taxon>
        <taxon>Salamandroidea</taxon>
        <taxon>Salamandridae</taxon>
        <taxon>Pleurodelinae</taxon>
        <taxon>Pleurodeles</taxon>
    </lineage>
</organism>
<evidence type="ECO:0000313" key="1">
    <source>
        <dbReference type="EMBL" id="KAJ1181872.1"/>
    </source>
</evidence>
<dbReference type="AlphaFoldDB" id="A0AAV7TYY4"/>
<proteinExistence type="predicted"/>
<dbReference type="Proteomes" id="UP001066276">
    <property type="component" value="Chromosome 3_2"/>
</dbReference>
<sequence length="93" mass="10161">MELRVLSSIGILCGRRAATPVLLSAPKACFSEVLQLTLCDVPFGDAGGAGAQNYRLGTERRQDSAHHALALRDKFLLMRRPLCHRAKALTTTR</sequence>
<accession>A0AAV7TYY4</accession>
<comment type="caution">
    <text evidence="1">The sequence shown here is derived from an EMBL/GenBank/DDBJ whole genome shotgun (WGS) entry which is preliminary data.</text>
</comment>
<name>A0AAV7TYY4_PLEWA</name>
<reference evidence="1" key="1">
    <citation type="journal article" date="2022" name="bioRxiv">
        <title>Sequencing and chromosome-scale assembly of the giantPleurodeles waltlgenome.</title>
        <authorList>
            <person name="Brown T."/>
            <person name="Elewa A."/>
            <person name="Iarovenko S."/>
            <person name="Subramanian E."/>
            <person name="Araus A.J."/>
            <person name="Petzold A."/>
            <person name="Susuki M."/>
            <person name="Suzuki K.-i.T."/>
            <person name="Hayashi T."/>
            <person name="Toyoda A."/>
            <person name="Oliveira C."/>
            <person name="Osipova E."/>
            <person name="Leigh N.D."/>
            <person name="Simon A."/>
            <person name="Yun M.H."/>
        </authorList>
    </citation>
    <scope>NUCLEOTIDE SEQUENCE</scope>
    <source>
        <strain evidence="1">20211129_DDA</strain>
        <tissue evidence="1">Liver</tissue>
    </source>
</reference>
<evidence type="ECO:0000313" key="2">
    <source>
        <dbReference type="Proteomes" id="UP001066276"/>
    </source>
</evidence>
<evidence type="ECO:0008006" key="3">
    <source>
        <dbReference type="Google" id="ProtNLM"/>
    </source>
</evidence>
<dbReference type="EMBL" id="JANPWB010000006">
    <property type="protein sequence ID" value="KAJ1181872.1"/>
    <property type="molecule type" value="Genomic_DNA"/>
</dbReference>
<gene>
    <name evidence="1" type="ORF">NDU88_007071</name>
</gene>
<protein>
    <recommendedName>
        <fullName evidence="3">Secreted protein</fullName>
    </recommendedName>
</protein>